<organism evidence="1 2">
    <name type="scientific">Pyrobaculum neutrophilum (strain DSM 2338 / JCM 9278 / NBRC 100436 / V24Sta)</name>
    <name type="common">Thermoproteus neutrophilus</name>
    <dbReference type="NCBI Taxonomy" id="444157"/>
    <lineage>
        <taxon>Archaea</taxon>
        <taxon>Thermoproteota</taxon>
        <taxon>Thermoprotei</taxon>
        <taxon>Thermoproteales</taxon>
        <taxon>Thermoproteaceae</taxon>
        <taxon>Pyrobaculum</taxon>
    </lineage>
</organism>
<gene>
    <name evidence="1" type="ordered locus">Tneu_1372</name>
</gene>
<name>B1Y969_PYRNV</name>
<dbReference type="HOGENOM" id="CLU_3057335_0_0_2"/>
<dbReference type="AlphaFoldDB" id="B1Y969"/>
<keyword evidence="2" id="KW-1185">Reference proteome</keyword>
<evidence type="ECO:0000313" key="1">
    <source>
        <dbReference type="EMBL" id="ACB40298.1"/>
    </source>
</evidence>
<dbReference type="eggNOG" id="arCOG10118">
    <property type="taxonomic scope" value="Archaea"/>
</dbReference>
<protein>
    <recommendedName>
        <fullName evidence="3">Metal-binding protein</fullName>
    </recommendedName>
</protein>
<sequence>MDMRCPMYRSTADGVRCVLMPPEEWRLRRAQLEKYCNGGGNGCPIYAQYLSKKG</sequence>
<evidence type="ECO:0008006" key="3">
    <source>
        <dbReference type="Google" id="ProtNLM"/>
    </source>
</evidence>
<accession>B1Y969</accession>
<proteinExistence type="predicted"/>
<dbReference type="Proteomes" id="UP000001694">
    <property type="component" value="Chromosome"/>
</dbReference>
<reference evidence="1" key="1">
    <citation type="submission" date="2008-03" db="EMBL/GenBank/DDBJ databases">
        <title>Complete sequence of Thermoproteus neutrophilus V24Sta.</title>
        <authorList>
            <consortium name="US DOE Joint Genome Institute"/>
            <person name="Copeland A."/>
            <person name="Lucas S."/>
            <person name="Lapidus A."/>
            <person name="Glavina del Rio T."/>
            <person name="Dalin E."/>
            <person name="Tice H."/>
            <person name="Bruce D."/>
            <person name="Goodwin L."/>
            <person name="Pitluck S."/>
            <person name="Sims D."/>
            <person name="Brettin T."/>
            <person name="Detter J.C."/>
            <person name="Han C."/>
            <person name="Kuske C.R."/>
            <person name="Schmutz J."/>
            <person name="Larimer F."/>
            <person name="Land M."/>
            <person name="Hauser L."/>
            <person name="Kyrpides N."/>
            <person name="Mikhailova N."/>
            <person name="Biddle J.F."/>
            <person name="Zhang Z."/>
            <person name="Fitz-Gibbon S.T."/>
            <person name="Lowe T.M."/>
            <person name="Saltikov C."/>
            <person name="House C.H."/>
            <person name="Richardson P."/>
        </authorList>
    </citation>
    <scope>NUCLEOTIDE SEQUENCE [LARGE SCALE GENOMIC DNA]</scope>
    <source>
        <strain evidence="1">V24Sta</strain>
    </source>
</reference>
<dbReference type="KEGG" id="tne:Tneu_1372"/>
<dbReference type="STRING" id="444157.Tneu_1372"/>
<evidence type="ECO:0000313" key="2">
    <source>
        <dbReference type="Proteomes" id="UP000001694"/>
    </source>
</evidence>
<dbReference type="EMBL" id="CP001014">
    <property type="protein sequence ID" value="ACB40298.1"/>
    <property type="molecule type" value="Genomic_DNA"/>
</dbReference>